<feature type="transmembrane region" description="Helical" evidence="8">
    <location>
        <begin position="87"/>
        <end position="109"/>
    </location>
</feature>
<dbReference type="RefSeq" id="WP_073710448.1">
    <property type="nucleotide sequence ID" value="NZ_MRWQ01000002.1"/>
</dbReference>
<accession>A0A1Q5P6P3</accession>
<dbReference type="Pfam" id="PF02293">
    <property type="entry name" value="AmiS_UreI"/>
    <property type="match status" value="1"/>
</dbReference>
<organism evidence="9 10">
    <name type="scientific">Domibacillus mangrovi</name>
    <dbReference type="NCBI Taxonomy" id="1714354"/>
    <lineage>
        <taxon>Bacteria</taxon>
        <taxon>Bacillati</taxon>
        <taxon>Bacillota</taxon>
        <taxon>Bacilli</taxon>
        <taxon>Bacillales</taxon>
        <taxon>Bacillaceae</taxon>
        <taxon>Domibacillus</taxon>
    </lineage>
</organism>
<dbReference type="CDD" id="cd13429">
    <property type="entry name" value="UreI_AmiS_like_2"/>
    <property type="match status" value="1"/>
</dbReference>
<name>A0A1Q5P6P3_9BACI</name>
<dbReference type="AlphaFoldDB" id="A0A1Q5P6P3"/>
<dbReference type="STRING" id="1714354.BLL40_03015"/>
<evidence type="ECO:0000256" key="4">
    <source>
        <dbReference type="ARBA" id="ARBA00022475"/>
    </source>
</evidence>
<feature type="transmembrane region" description="Helical" evidence="8">
    <location>
        <begin position="139"/>
        <end position="163"/>
    </location>
</feature>
<keyword evidence="6 8" id="KW-1133">Transmembrane helix</keyword>
<dbReference type="OrthoDB" id="6636366at2"/>
<dbReference type="InterPro" id="IPR038523">
    <property type="entry name" value="AmiSUreI_transpt_sf"/>
</dbReference>
<feature type="transmembrane region" description="Helical" evidence="8">
    <location>
        <begin position="6"/>
        <end position="24"/>
    </location>
</feature>
<evidence type="ECO:0000256" key="7">
    <source>
        <dbReference type="ARBA" id="ARBA00023136"/>
    </source>
</evidence>
<evidence type="ECO:0000256" key="5">
    <source>
        <dbReference type="ARBA" id="ARBA00022692"/>
    </source>
</evidence>
<comment type="caution">
    <text evidence="9">The sequence shown here is derived from an EMBL/GenBank/DDBJ whole genome shotgun (WGS) entry which is preliminary data.</text>
</comment>
<keyword evidence="5 8" id="KW-0812">Transmembrane</keyword>
<dbReference type="Proteomes" id="UP000186524">
    <property type="component" value="Unassembled WGS sequence"/>
</dbReference>
<dbReference type="Gene3D" id="1.25.40.600">
    <property type="match status" value="1"/>
</dbReference>
<dbReference type="GO" id="GO:0005886">
    <property type="term" value="C:plasma membrane"/>
    <property type="evidence" value="ECO:0007669"/>
    <property type="project" value="UniProtKB-SubCell"/>
</dbReference>
<reference evidence="9 10" key="1">
    <citation type="submission" date="2016-12" db="EMBL/GenBank/DDBJ databases">
        <title>Domibacillus sp. SAOS 44 whole genome sequencing.</title>
        <authorList>
            <person name="Verma A."/>
            <person name="Krishnamurthi S."/>
        </authorList>
    </citation>
    <scope>NUCLEOTIDE SEQUENCE [LARGE SCALE GENOMIC DNA]</scope>
    <source>
        <strain evidence="9 10">SAOS 44</strain>
    </source>
</reference>
<evidence type="ECO:0000256" key="6">
    <source>
        <dbReference type="ARBA" id="ARBA00022989"/>
    </source>
</evidence>
<dbReference type="EMBL" id="MRWQ01000002">
    <property type="protein sequence ID" value="OKL37811.1"/>
    <property type="molecule type" value="Genomic_DNA"/>
</dbReference>
<dbReference type="InterPro" id="IPR003211">
    <property type="entry name" value="AmiSUreI_transpt"/>
</dbReference>
<keyword evidence="7 8" id="KW-0472">Membrane</keyword>
<evidence type="ECO:0000256" key="2">
    <source>
        <dbReference type="ARBA" id="ARBA00010068"/>
    </source>
</evidence>
<keyword evidence="10" id="KW-1185">Reference proteome</keyword>
<keyword evidence="4" id="KW-1003">Cell membrane</keyword>
<feature type="transmembrane region" description="Helical" evidence="8">
    <location>
        <begin position="175"/>
        <end position="192"/>
    </location>
</feature>
<proteinExistence type="inferred from homology"/>
<evidence type="ECO:0000256" key="8">
    <source>
        <dbReference type="SAM" id="Phobius"/>
    </source>
</evidence>
<gene>
    <name evidence="9" type="ORF">BLL40_03015</name>
</gene>
<keyword evidence="3" id="KW-0813">Transport</keyword>
<protein>
    <submittedName>
        <fullName evidence="9">Transporter</fullName>
    </submittedName>
</protein>
<feature type="transmembrane region" description="Helical" evidence="8">
    <location>
        <begin position="55"/>
        <end position="75"/>
    </location>
</feature>
<evidence type="ECO:0000256" key="1">
    <source>
        <dbReference type="ARBA" id="ARBA00004651"/>
    </source>
</evidence>
<feature type="transmembrane region" description="Helical" evidence="8">
    <location>
        <begin position="31"/>
        <end position="49"/>
    </location>
</feature>
<comment type="subcellular location">
    <subcellularLocation>
        <location evidence="1">Cell membrane</location>
        <topology evidence="1">Multi-pass membrane protein</topology>
    </subcellularLocation>
</comment>
<feature type="transmembrane region" description="Helical" evidence="8">
    <location>
        <begin position="115"/>
        <end position="132"/>
    </location>
</feature>
<evidence type="ECO:0000256" key="3">
    <source>
        <dbReference type="ARBA" id="ARBA00022448"/>
    </source>
</evidence>
<sequence length="207" mass="22844">MNSVGLLYVGAVLFVNSLMLLGKIDGKSAGVFNLFVGSIQVISPFYLIFTANGDSWTIFNASGIFLFGLTYLYVGITNLKNLDTSGVGWYSLWVAILAVGYACVSFFQFHDVKFGIIWSMWAFLWTMFYLLLASKKNVAIFTGWVTFIQSWMTATIPAFLILIGQWDEVGPKTTWAVTIIAILLFVVAYLSVKPSISSKASEMKSGA</sequence>
<evidence type="ECO:0000313" key="10">
    <source>
        <dbReference type="Proteomes" id="UP000186524"/>
    </source>
</evidence>
<comment type="similarity">
    <text evidence="2">Belongs to the AmiS/UreI family.</text>
</comment>
<evidence type="ECO:0000313" key="9">
    <source>
        <dbReference type="EMBL" id="OKL37811.1"/>
    </source>
</evidence>